<dbReference type="Proteomes" id="UP000244924">
    <property type="component" value="Unassembled WGS sequence"/>
</dbReference>
<gene>
    <name evidence="5" type="ORF">DEA8626_01144</name>
</gene>
<keyword evidence="2" id="KW-0645">Protease</keyword>
<dbReference type="SUPFAM" id="SSF50789">
    <property type="entry name" value="Herpes virus serine proteinase, assemblin"/>
    <property type="match status" value="1"/>
</dbReference>
<evidence type="ECO:0000256" key="1">
    <source>
        <dbReference type="ARBA" id="ARBA00022612"/>
    </source>
</evidence>
<evidence type="ECO:0000313" key="6">
    <source>
        <dbReference type="Proteomes" id="UP000244924"/>
    </source>
</evidence>
<name>A0A2R8B513_9RHOB</name>
<dbReference type="EMBL" id="OMOQ01000001">
    <property type="protein sequence ID" value="SPH17620.1"/>
    <property type="molecule type" value="Genomic_DNA"/>
</dbReference>
<evidence type="ECO:0000259" key="4">
    <source>
        <dbReference type="Pfam" id="PF04586"/>
    </source>
</evidence>
<organism evidence="5 6">
    <name type="scientific">Albidovulum aquaemixtae</name>
    <dbReference type="NCBI Taxonomy" id="1542388"/>
    <lineage>
        <taxon>Bacteria</taxon>
        <taxon>Pseudomonadati</taxon>
        <taxon>Pseudomonadota</taxon>
        <taxon>Alphaproteobacteria</taxon>
        <taxon>Rhodobacterales</taxon>
        <taxon>Paracoccaceae</taxon>
        <taxon>Albidovulum</taxon>
    </lineage>
</organism>
<protein>
    <recommendedName>
        <fullName evidence="4">Prohead serine protease domain-containing protein</fullName>
    </recommendedName>
</protein>
<evidence type="ECO:0000256" key="2">
    <source>
        <dbReference type="ARBA" id="ARBA00022670"/>
    </source>
</evidence>
<dbReference type="Pfam" id="PF04586">
    <property type="entry name" value="Peptidase_S78"/>
    <property type="match status" value="1"/>
</dbReference>
<dbReference type="GO" id="GO:0006508">
    <property type="term" value="P:proteolysis"/>
    <property type="evidence" value="ECO:0007669"/>
    <property type="project" value="UniProtKB-KW"/>
</dbReference>
<sequence length="185" mass="20361">MMTSDYGLEMKFCRLGEDIAVTDGCRIEGYASLFGITDQGGDVVMPGAYGKSLARMKTEGRTVRMLWQHDPAQPIGVWDEIVEDRRGLKVKGRLLTEVERGREAAALVTAGAIDGLSIGYRTVTAEKDAKGLRLLREVELWEVSLVTFPMLPEARFGAKGDSPEAIELRELAALFDQARRTVAGR</sequence>
<keyword evidence="6" id="KW-1185">Reference proteome</keyword>
<evidence type="ECO:0000256" key="3">
    <source>
        <dbReference type="ARBA" id="ARBA00022801"/>
    </source>
</evidence>
<feature type="domain" description="Prohead serine protease" evidence="4">
    <location>
        <begin position="24"/>
        <end position="157"/>
    </location>
</feature>
<dbReference type="NCBIfam" id="TIGR01543">
    <property type="entry name" value="proheadase_HK97"/>
    <property type="match status" value="1"/>
</dbReference>
<dbReference type="AlphaFoldDB" id="A0A2R8B513"/>
<accession>A0A2R8B513</accession>
<dbReference type="GO" id="GO:0008233">
    <property type="term" value="F:peptidase activity"/>
    <property type="evidence" value="ECO:0007669"/>
    <property type="project" value="UniProtKB-KW"/>
</dbReference>
<keyword evidence="3" id="KW-0378">Hydrolase</keyword>
<reference evidence="5 6" key="1">
    <citation type="submission" date="2018-03" db="EMBL/GenBank/DDBJ databases">
        <authorList>
            <person name="Keele B.F."/>
        </authorList>
    </citation>
    <scope>NUCLEOTIDE SEQUENCE [LARGE SCALE GENOMIC DNA]</scope>
    <source>
        <strain evidence="5 6">CECT 8626</strain>
    </source>
</reference>
<evidence type="ECO:0000313" key="5">
    <source>
        <dbReference type="EMBL" id="SPH17620.1"/>
    </source>
</evidence>
<dbReference type="InterPro" id="IPR054613">
    <property type="entry name" value="Peptidase_S78_dom"/>
</dbReference>
<dbReference type="InterPro" id="IPR006433">
    <property type="entry name" value="Prohead_protease"/>
</dbReference>
<keyword evidence="1" id="KW-1188">Viral release from host cell</keyword>
<proteinExistence type="predicted"/>